<evidence type="ECO:0000313" key="4">
    <source>
        <dbReference type="EMBL" id="QJY46083.1"/>
    </source>
</evidence>
<keyword evidence="5" id="KW-1185">Reference proteome</keyword>
<keyword evidence="1" id="KW-0560">Oxidoreductase</keyword>
<dbReference type="PANTHER" id="PTHR43476:SF4">
    <property type="entry name" value="BLR0106 PROTEIN"/>
    <property type="match status" value="1"/>
</dbReference>
<organism evidence="4 5">
    <name type="scientific">Pseudonocardia broussonetiae</name>
    <dbReference type="NCBI Taxonomy" id="2736640"/>
    <lineage>
        <taxon>Bacteria</taxon>
        <taxon>Bacillati</taxon>
        <taxon>Actinomycetota</taxon>
        <taxon>Actinomycetes</taxon>
        <taxon>Pseudonocardiales</taxon>
        <taxon>Pseudonocardiaceae</taxon>
        <taxon>Pseudonocardia</taxon>
    </lineage>
</organism>
<evidence type="ECO:0000259" key="3">
    <source>
        <dbReference type="Pfam" id="PF01494"/>
    </source>
</evidence>
<dbReference type="AlphaFoldDB" id="A0A6M6JG32"/>
<dbReference type="GO" id="GO:0016491">
    <property type="term" value="F:oxidoreductase activity"/>
    <property type="evidence" value="ECO:0007669"/>
    <property type="project" value="UniProtKB-KW"/>
</dbReference>
<dbReference type="InterPro" id="IPR036188">
    <property type="entry name" value="FAD/NAD-bd_sf"/>
</dbReference>
<reference evidence="4 5" key="1">
    <citation type="submission" date="2020-05" db="EMBL/GenBank/DDBJ databases">
        <authorList>
            <person name="Mo P."/>
        </authorList>
    </citation>
    <scope>NUCLEOTIDE SEQUENCE [LARGE SCALE GENOMIC DNA]</scope>
    <source>
        <strain evidence="4 5">Gen01</strain>
    </source>
</reference>
<gene>
    <name evidence="4" type="ORF">HOP40_09935</name>
</gene>
<dbReference type="Pfam" id="PF01494">
    <property type="entry name" value="FAD_binding_3"/>
    <property type="match status" value="1"/>
</dbReference>
<dbReference type="PROSITE" id="PS51257">
    <property type="entry name" value="PROKAR_LIPOPROTEIN"/>
    <property type="match status" value="1"/>
</dbReference>
<dbReference type="KEGG" id="pbro:HOP40_09935"/>
<name>A0A6M6JG32_9PSEU</name>
<dbReference type="GO" id="GO:0071949">
    <property type="term" value="F:FAD binding"/>
    <property type="evidence" value="ECO:0007669"/>
    <property type="project" value="InterPro"/>
</dbReference>
<accession>A0A6M6JG32</accession>
<evidence type="ECO:0000256" key="2">
    <source>
        <dbReference type="ARBA" id="ARBA00023027"/>
    </source>
</evidence>
<dbReference type="EMBL" id="CP053564">
    <property type="protein sequence ID" value="QJY46083.1"/>
    <property type="molecule type" value="Genomic_DNA"/>
</dbReference>
<dbReference type="PANTHER" id="PTHR43476">
    <property type="entry name" value="3-(3-HYDROXY-PHENYL)PROPIONATE/3-HYDROXYCINNAMIC ACID HYDROXYLASE"/>
    <property type="match status" value="1"/>
</dbReference>
<keyword evidence="2" id="KW-0520">NAD</keyword>
<dbReference type="InterPro" id="IPR002938">
    <property type="entry name" value="FAD-bd"/>
</dbReference>
<dbReference type="PRINTS" id="PR00420">
    <property type="entry name" value="RNGMNOXGNASE"/>
</dbReference>
<dbReference type="SUPFAM" id="SSF51905">
    <property type="entry name" value="FAD/NAD(P)-binding domain"/>
    <property type="match status" value="1"/>
</dbReference>
<dbReference type="Proteomes" id="UP000505377">
    <property type="component" value="Chromosome"/>
</dbReference>
<evidence type="ECO:0000256" key="1">
    <source>
        <dbReference type="ARBA" id="ARBA00023002"/>
    </source>
</evidence>
<sequence>MSERRVAVIGGGPGGLYAAALIGLACPDRQVTVYEHNADGQTFGFGVGLTASTLGSLDAADPVSAAAIRRAGHPGRGMDLRVGEGVVLDGADNIAIGRATLLSILRERALALGARIEDAHVEASDLDDALVIAADGVRSATREKLSAEFDARVEVDDALYLWAGADFALDRATFLPARTPDGVFVVHAYPYSPDRSTFLIETDDGTWRRAGLDVTDARTPEGASDEESLDRLSAVFGDILGGRRLLGNRTRWQRFATISCGRWSHGDVVLLGDAAHTAHYSIGSGTKLAMEDAISLAAALRDTSDDAAAAARYEQERRPRVERFQRIAGHSHVWWKAFPRRLDLPAPMLMTSFMTRAGNITADAFAAVHPEVVADAVGVLIGTRPTDEQARDPHTLGELVLAGRTAEPGPDTTVLATGPLDAWGPAGDAVVEQARGRTELWLDGEDDGREAVLARCALSERLRLDLGAVVGIDVPRAARADAVGALLAGRVDRVRFR</sequence>
<proteinExistence type="predicted"/>
<dbReference type="RefSeq" id="WP_172156945.1">
    <property type="nucleotide sequence ID" value="NZ_CP053564.1"/>
</dbReference>
<evidence type="ECO:0000313" key="5">
    <source>
        <dbReference type="Proteomes" id="UP000505377"/>
    </source>
</evidence>
<dbReference type="Gene3D" id="3.30.9.20">
    <property type="match status" value="1"/>
</dbReference>
<feature type="domain" description="FAD-binding" evidence="3">
    <location>
        <begin position="124"/>
        <end position="324"/>
    </location>
</feature>
<dbReference type="Gene3D" id="3.50.50.60">
    <property type="entry name" value="FAD/NAD(P)-binding domain"/>
    <property type="match status" value="1"/>
</dbReference>
<dbReference type="InterPro" id="IPR050631">
    <property type="entry name" value="PheA/TfdB_FAD_monoxygenase"/>
</dbReference>
<protein>
    <recommendedName>
        <fullName evidence="3">FAD-binding domain-containing protein</fullName>
    </recommendedName>
</protein>